<dbReference type="EMBL" id="CAKOGP040000077">
    <property type="protein sequence ID" value="CAJ1929305.1"/>
    <property type="molecule type" value="Genomic_DNA"/>
</dbReference>
<evidence type="ECO:0000313" key="4">
    <source>
        <dbReference type="Proteomes" id="UP001295423"/>
    </source>
</evidence>
<evidence type="ECO:0000256" key="1">
    <source>
        <dbReference type="SAM" id="MobiDB-lite"/>
    </source>
</evidence>
<keyword evidence="4" id="KW-1185">Reference proteome</keyword>
<proteinExistence type="predicted"/>
<dbReference type="AlphaFoldDB" id="A0AAD2CCW8"/>
<feature type="region of interest" description="Disordered" evidence="1">
    <location>
        <begin position="1"/>
        <end position="134"/>
    </location>
</feature>
<organism evidence="2 4">
    <name type="scientific">Cylindrotheca closterium</name>
    <dbReference type="NCBI Taxonomy" id="2856"/>
    <lineage>
        <taxon>Eukaryota</taxon>
        <taxon>Sar</taxon>
        <taxon>Stramenopiles</taxon>
        <taxon>Ochrophyta</taxon>
        <taxon>Bacillariophyta</taxon>
        <taxon>Bacillariophyceae</taxon>
        <taxon>Bacillariophycidae</taxon>
        <taxon>Bacillariales</taxon>
        <taxon>Bacillariaceae</taxon>
        <taxon>Cylindrotheca</taxon>
    </lineage>
</organism>
<evidence type="ECO:0000313" key="3">
    <source>
        <dbReference type="EMBL" id="CAJ1940705.1"/>
    </source>
</evidence>
<name>A0AAD2CCW8_9STRA</name>
<feature type="compositionally biased region" description="Polar residues" evidence="1">
    <location>
        <begin position="1"/>
        <end position="25"/>
    </location>
</feature>
<gene>
    <name evidence="2" type="ORF">CYCCA115_LOCUS1651</name>
    <name evidence="3" type="ORF">CYCCA115_LOCUS7180</name>
</gene>
<feature type="compositionally biased region" description="Acidic residues" evidence="1">
    <location>
        <begin position="96"/>
        <end position="108"/>
    </location>
</feature>
<evidence type="ECO:0000313" key="2">
    <source>
        <dbReference type="EMBL" id="CAJ1929305.1"/>
    </source>
</evidence>
<dbReference type="Proteomes" id="UP001295423">
    <property type="component" value="Unassembled WGS sequence"/>
</dbReference>
<protein>
    <submittedName>
        <fullName evidence="2">Uncharacterized protein</fullName>
    </submittedName>
</protein>
<comment type="caution">
    <text evidence="2">The sequence shown here is derived from an EMBL/GenBank/DDBJ whole genome shotgun (WGS) entry which is preliminary data.</text>
</comment>
<dbReference type="EMBL" id="CAKOGP040000946">
    <property type="protein sequence ID" value="CAJ1940705.1"/>
    <property type="molecule type" value="Genomic_DNA"/>
</dbReference>
<reference evidence="2" key="1">
    <citation type="submission" date="2023-08" db="EMBL/GenBank/DDBJ databases">
        <authorList>
            <person name="Audoor S."/>
            <person name="Bilcke G."/>
        </authorList>
    </citation>
    <scope>NUCLEOTIDE SEQUENCE</scope>
</reference>
<sequence>MNPNSTLMDTVYPTQTEPPSGNAMTPQPFKPSQVGGGVPVSRVRGDTTSIGAVRPNGSCVSPIERHGDGDDESNEGSNNSHQDQDQRNGVGHEQSSSDEEEAYDEEEEYKYMEQLNRAMKMGLQEGNSTDEEQD</sequence>
<accession>A0AAD2CCW8</accession>